<dbReference type="PANTHER" id="PTHR21477:SF13">
    <property type="entry name" value="KIAA0930"/>
    <property type="match status" value="1"/>
</dbReference>
<dbReference type="Pfam" id="PF09741">
    <property type="entry name" value="DUF2045"/>
    <property type="match status" value="1"/>
</dbReference>
<accession>A0A8S1ENE8</accession>
<organism evidence="1 2">
    <name type="scientific">Caenorhabditis bovis</name>
    <dbReference type="NCBI Taxonomy" id="2654633"/>
    <lineage>
        <taxon>Eukaryota</taxon>
        <taxon>Metazoa</taxon>
        <taxon>Ecdysozoa</taxon>
        <taxon>Nematoda</taxon>
        <taxon>Chromadorea</taxon>
        <taxon>Rhabditida</taxon>
        <taxon>Rhabditina</taxon>
        <taxon>Rhabditomorpha</taxon>
        <taxon>Rhabditoidea</taxon>
        <taxon>Rhabditidae</taxon>
        <taxon>Peloderinae</taxon>
        <taxon>Caenorhabditis</taxon>
    </lineage>
</organism>
<dbReference type="Proteomes" id="UP000494206">
    <property type="component" value="Unassembled WGS sequence"/>
</dbReference>
<name>A0A8S1ENE8_9PELO</name>
<dbReference type="EMBL" id="CADEPM010000002">
    <property type="protein sequence ID" value="CAB3400882.1"/>
    <property type="molecule type" value="Genomic_DNA"/>
</dbReference>
<proteinExistence type="predicted"/>
<dbReference type="PANTHER" id="PTHR21477">
    <property type="entry name" value="ZGC:172139"/>
    <property type="match status" value="1"/>
</dbReference>
<protein>
    <submittedName>
        <fullName evidence="1">Uncharacterized protein</fullName>
    </submittedName>
</protein>
<sequence length="460" mass="52548">MHHNSGSSTIRDLVTPKNCVWDITSNVDESNSNSSVSLKSQQGCTCVGEAIRRVAALRKMTSNEEGEYTMINNNEVKWAKLFMEFILGSAYCQSNKCQGHSDDMIWYVHHPKLSSSFYVQGAPNVLQVFRRQSKNQPVPCDDNYNWEETVCLNIIMQQIDFYVTCAVCTKTGPQNLQIIRKNCQKVFPSPSRRRMDSKGDNEEITYPKLYFAIDGFEEIFNDVIVRDGECICVELVARDRQKTRESVVFLGSIRYEILKKVYDTKASSTWQWAKKLMKSGERRQEFVRMRGPQGKGYAEMAVARVPNCGYETPLTENPVDFSDFVGVEQSLGKRRMSETNLANGTRMFPSRAAATPSHSARGRRWQSEADTVNQYPEVEGSNIDDELDEGPANKLWTMKGFAQVWHGLREKKRAECTPLNAFLTYVTLPWNSILNDLLSDRPKRPILTFEFDAPNQENTH</sequence>
<reference evidence="1 2" key="1">
    <citation type="submission" date="2020-04" db="EMBL/GenBank/DDBJ databases">
        <authorList>
            <person name="Laetsch R D."/>
            <person name="Stevens L."/>
            <person name="Kumar S."/>
            <person name="Blaxter L. M."/>
        </authorList>
    </citation>
    <scope>NUCLEOTIDE SEQUENCE [LARGE SCALE GENOMIC DNA]</scope>
</reference>
<gene>
    <name evidence="1" type="ORF">CBOVIS_LOCUS3718</name>
</gene>
<dbReference type="AlphaFoldDB" id="A0A8S1ENE8"/>
<keyword evidence="2" id="KW-1185">Reference proteome</keyword>
<dbReference type="OrthoDB" id="1906921at2759"/>
<comment type="caution">
    <text evidence="1">The sequence shown here is derived from an EMBL/GenBank/DDBJ whole genome shotgun (WGS) entry which is preliminary data.</text>
</comment>
<dbReference type="InterPro" id="IPR019141">
    <property type="entry name" value="DUF2045"/>
</dbReference>
<evidence type="ECO:0000313" key="1">
    <source>
        <dbReference type="EMBL" id="CAB3400882.1"/>
    </source>
</evidence>
<evidence type="ECO:0000313" key="2">
    <source>
        <dbReference type="Proteomes" id="UP000494206"/>
    </source>
</evidence>